<proteinExistence type="predicted"/>
<accession>A0A176S2J7</accession>
<protein>
    <submittedName>
        <fullName evidence="1">Uncharacterized protein</fullName>
    </submittedName>
</protein>
<dbReference type="EMBL" id="LUTY01001150">
    <property type="protein sequence ID" value="OAD22129.1"/>
    <property type="molecule type" value="Genomic_DNA"/>
</dbReference>
<gene>
    <name evidence="1" type="ORF">THIOM_002082</name>
</gene>
<sequence length="59" mass="6507">MASITFDKDSKPSFAVVTSQPTFFKSSSAVRRMVLLSSITRTLMPSKRISVLMVLPSLN</sequence>
<evidence type="ECO:0000313" key="2">
    <source>
        <dbReference type="Proteomes" id="UP000076962"/>
    </source>
</evidence>
<comment type="caution">
    <text evidence="1">The sequence shown here is derived from an EMBL/GenBank/DDBJ whole genome shotgun (WGS) entry which is preliminary data.</text>
</comment>
<organism evidence="1 2">
    <name type="scientific">Candidatus Thiomargarita nelsonii</name>
    <dbReference type="NCBI Taxonomy" id="1003181"/>
    <lineage>
        <taxon>Bacteria</taxon>
        <taxon>Pseudomonadati</taxon>
        <taxon>Pseudomonadota</taxon>
        <taxon>Gammaproteobacteria</taxon>
        <taxon>Thiotrichales</taxon>
        <taxon>Thiotrichaceae</taxon>
        <taxon>Thiomargarita</taxon>
    </lineage>
</organism>
<name>A0A176S2J7_9GAMM</name>
<reference evidence="1 2" key="1">
    <citation type="submission" date="2016-05" db="EMBL/GenBank/DDBJ databases">
        <title>Single-cell genome of chain-forming Candidatus Thiomargarita nelsonii and comparison to other large sulfur-oxidizing bacteria.</title>
        <authorList>
            <person name="Winkel M."/>
            <person name="Salman V."/>
            <person name="Woyke T."/>
            <person name="Schulz-Vogt H."/>
            <person name="Richter M."/>
            <person name="Flood B."/>
            <person name="Bailey J."/>
            <person name="Amann R."/>
            <person name="Mussmann M."/>
        </authorList>
    </citation>
    <scope>NUCLEOTIDE SEQUENCE [LARGE SCALE GENOMIC DNA]</scope>
    <source>
        <strain evidence="1 2">THI036</strain>
    </source>
</reference>
<dbReference type="AlphaFoldDB" id="A0A176S2J7"/>
<dbReference type="Proteomes" id="UP000076962">
    <property type="component" value="Unassembled WGS sequence"/>
</dbReference>
<keyword evidence="2" id="KW-1185">Reference proteome</keyword>
<evidence type="ECO:0000313" key="1">
    <source>
        <dbReference type="EMBL" id="OAD22129.1"/>
    </source>
</evidence>